<comment type="caution">
    <text evidence="1">The sequence shown here is derived from an EMBL/GenBank/DDBJ whole genome shotgun (WGS) entry which is preliminary data.</text>
</comment>
<dbReference type="AlphaFoldDB" id="A0A645DJR9"/>
<evidence type="ECO:0000313" key="1">
    <source>
        <dbReference type="EMBL" id="MPM89549.1"/>
    </source>
</evidence>
<name>A0A645DJR9_9ZZZZ</name>
<gene>
    <name evidence="1" type="ORF">SDC9_136658</name>
</gene>
<protein>
    <submittedName>
        <fullName evidence="1">Uncharacterized protein</fullName>
    </submittedName>
</protein>
<dbReference type="EMBL" id="VSSQ01036955">
    <property type="protein sequence ID" value="MPM89549.1"/>
    <property type="molecule type" value="Genomic_DNA"/>
</dbReference>
<proteinExistence type="predicted"/>
<sequence length="110" mass="12808">MRGVIGIGSSVIARINSLNDFTIRIVPGLRLDSDHRQTQRILIILRYSGRISRQIILIFNALERNRISILINNLSDLMVGRIRHQRDLTLCIGDFRNFVIHVIFVNRRFI</sequence>
<accession>A0A645DJR9</accession>
<reference evidence="1" key="1">
    <citation type="submission" date="2019-08" db="EMBL/GenBank/DDBJ databases">
        <authorList>
            <person name="Kucharzyk K."/>
            <person name="Murdoch R.W."/>
            <person name="Higgins S."/>
            <person name="Loffler F."/>
        </authorList>
    </citation>
    <scope>NUCLEOTIDE SEQUENCE</scope>
</reference>
<organism evidence="1">
    <name type="scientific">bioreactor metagenome</name>
    <dbReference type="NCBI Taxonomy" id="1076179"/>
    <lineage>
        <taxon>unclassified sequences</taxon>
        <taxon>metagenomes</taxon>
        <taxon>ecological metagenomes</taxon>
    </lineage>
</organism>